<dbReference type="GO" id="GO:0005634">
    <property type="term" value="C:nucleus"/>
    <property type="evidence" value="ECO:0007669"/>
    <property type="project" value="UniProtKB-SubCell"/>
</dbReference>
<feature type="region of interest" description="Disordered" evidence="12">
    <location>
        <begin position="404"/>
        <end position="531"/>
    </location>
</feature>
<feature type="transmembrane region" description="Helical" evidence="13">
    <location>
        <begin position="633"/>
        <end position="651"/>
    </location>
</feature>
<dbReference type="Pfam" id="PF01529">
    <property type="entry name" value="DHHC"/>
    <property type="match status" value="1"/>
</dbReference>
<keyword evidence="7 13" id="KW-1133">Transmembrane helix</keyword>
<feature type="compositionally biased region" description="Polar residues" evidence="12">
    <location>
        <begin position="260"/>
        <end position="281"/>
    </location>
</feature>
<dbReference type="OrthoDB" id="331948at2759"/>
<dbReference type="InterPro" id="IPR045080">
    <property type="entry name" value="BRCT_XRCC1_rpt1"/>
</dbReference>
<evidence type="ECO:0000256" key="1">
    <source>
        <dbReference type="ARBA" id="ARBA00004123"/>
    </source>
</evidence>
<dbReference type="Pfam" id="PF00533">
    <property type="entry name" value="BRCT"/>
    <property type="match status" value="1"/>
</dbReference>
<evidence type="ECO:0000256" key="11">
    <source>
        <dbReference type="ARBA" id="ARBA00023274"/>
    </source>
</evidence>
<dbReference type="PANTHER" id="PTHR11370">
    <property type="entry name" value="DNA-REPAIR PROTEIN XRCC1"/>
    <property type="match status" value="1"/>
</dbReference>
<protein>
    <recommendedName>
        <fullName evidence="14">BRCT domain-containing protein</fullName>
    </recommendedName>
</protein>
<feature type="domain" description="BRCT" evidence="14">
    <location>
        <begin position="313"/>
        <end position="400"/>
    </location>
</feature>
<dbReference type="Proteomes" id="UP000677054">
    <property type="component" value="Unassembled WGS sequence"/>
</dbReference>
<feature type="compositionally biased region" description="Acidic residues" evidence="12">
    <location>
        <begin position="455"/>
        <end position="470"/>
    </location>
</feature>
<dbReference type="InterPro" id="IPR002706">
    <property type="entry name" value="Xrcc1_N"/>
</dbReference>
<dbReference type="CDD" id="cd17725">
    <property type="entry name" value="BRCT_XRCC1_rpt1"/>
    <property type="match status" value="1"/>
</dbReference>
<evidence type="ECO:0000313" key="15">
    <source>
        <dbReference type="EMBL" id="CAD7251275.1"/>
    </source>
</evidence>
<evidence type="ECO:0000256" key="10">
    <source>
        <dbReference type="ARBA" id="ARBA00023242"/>
    </source>
</evidence>
<dbReference type="GO" id="GO:0000012">
    <property type="term" value="P:single strand break repair"/>
    <property type="evidence" value="ECO:0007669"/>
    <property type="project" value="InterPro"/>
</dbReference>
<dbReference type="Pfam" id="PF01834">
    <property type="entry name" value="XRCC1_N"/>
    <property type="match status" value="1"/>
</dbReference>
<dbReference type="SUPFAM" id="SSF49785">
    <property type="entry name" value="Galactose-binding domain-like"/>
    <property type="match status" value="1"/>
</dbReference>
<keyword evidence="5" id="KW-0227">DNA damage</keyword>
<proteinExistence type="predicted"/>
<feature type="domain" description="BRCT" evidence="14">
    <location>
        <begin position="536"/>
        <end position="611"/>
    </location>
</feature>
<dbReference type="SUPFAM" id="SSF54999">
    <property type="entry name" value="Ribosomal protein S10"/>
    <property type="match status" value="1"/>
</dbReference>
<evidence type="ECO:0000256" key="6">
    <source>
        <dbReference type="ARBA" id="ARBA00022980"/>
    </source>
</evidence>
<dbReference type="Gene3D" id="2.60.120.260">
    <property type="entry name" value="Galactose-binding domain-like"/>
    <property type="match status" value="1"/>
</dbReference>
<keyword evidence="16" id="KW-1185">Reference proteome</keyword>
<keyword evidence="3 13" id="KW-0812">Transmembrane</keyword>
<evidence type="ECO:0000256" key="8">
    <source>
        <dbReference type="ARBA" id="ARBA00023136"/>
    </source>
</evidence>
<dbReference type="InterPro" id="IPR008979">
    <property type="entry name" value="Galactose-bd-like_sf"/>
</dbReference>
<dbReference type="EMBL" id="CAJPEV010003417">
    <property type="protein sequence ID" value="CAG0899707.1"/>
    <property type="molecule type" value="Genomic_DNA"/>
</dbReference>
<keyword evidence="10" id="KW-0539">Nucleus</keyword>
<feature type="compositionally biased region" description="Basic and acidic residues" evidence="12">
    <location>
        <begin position="238"/>
        <end position="258"/>
    </location>
</feature>
<feature type="region of interest" description="Disordered" evidence="12">
    <location>
        <begin position="224"/>
        <end position="313"/>
    </location>
</feature>
<dbReference type="GO" id="GO:0016020">
    <property type="term" value="C:membrane"/>
    <property type="evidence" value="ECO:0007669"/>
    <property type="project" value="UniProtKB-SubCell"/>
</dbReference>
<evidence type="ECO:0000256" key="13">
    <source>
        <dbReference type="SAM" id="Phobius"/>
    </source>
</evidence>
<dbReference type="GO" id="GO:0006303">
    <property type="term" value="P:double-strand break repair via nonhomologous end joining"/>
    <property type="evidence" value="ECO:0007669"/>
    <property type="project" value="InterPro"/>
</dbReference>
<feature type="transmembrane region" description="Helical" evidence="13">
    <location>
        <begin position="663"/>
        <end position="684"/>
    </location>
</feature>
<dbReference type="GO" id="GO:0016409">
    <property type="term" value="F:palmitoyltransferase activity"/>
    <property type="evidence" value="ECO:0007669"/>
    <property type="project" value="InterPro"/>
</dbReference>
<feature type="compositionally biased region" description="Acidic residues" evidence="12">
    <location>
        <begin position="404"/>
        <end position="427"/>
    </location>
</feature>
<evidence type="ECO:0000256" key="5">
    <source>
        <dbReference type="ARBA" id="ARBA00022763"/>
    </source>
</evidence>
<evidence type="ECO:0000256" key="9">
    <source>
        <dbReference type="ARBA" id="ARBA00023204"/>
    </source>
</evidence>
<feature type="transmembrane region" description="Helical" evidence="13">
    <location>
        <begin position="807"/>
        <end position="825"/>
    </location>
</feature>
<dbReference type="SMART" id="SM00292">
    <property type="entry name" value="BRCT"/>
    <property type="match status" value="2"/>
</dbReference>
<dbReference type="GO" id="GO:0006284">
    <property type="term" value="P:base-excision repair"/>
    <property type="evidence" value="ECO:0007669"/>
    <property type="project" value="InterPro"/>
</dbReference>
<dbReference type="SMART" id="SM01403">
    <property type="entry name" value="Ribosomal_S10"/>
    <property type="match status" value="1"/>
</dbReference>
<name>A0A7R9ABT3_9CRUS</name>
<dbReference type="GO" id="GO:1990904">
    <property type="term" value="C:ribonucleoprotein complex"/>
    <property type="evidence" value="ECO:0007669"/>
    <property type="project" value="UniProtKB-KW"/>
</dbReference>
<gene>
    <name evidence="15" type="ORF">DSTB1V02_LOCUS11042</name>
</gene>
<keyword evidence="9" id="KW-0234">DNA repair</keyword>
<dbReference type="SUPFAM" id="SSF52113">
    <property type="entry name" value="BRCT domain"/>
    <property type="match status" value="2"/>
</dbReference>
<keyword evidence="4" id="KW-0677">Repeat</keyword>
<dbReference type="InterPro" id="IPR001594">
    <property type="entry name" value="Palmitoyltrfase_DHHC"/>
</dbReference>
<dbReference type="Pfam" id="PF16589">
    <property type="entry name" value="BRCT_2"/>
    <property type="match status" value="1"/>
</dbReference>
<dbReference type="Gene3D" id="3.40.50.10190">
    <property type="entry name" value="BRCT domain"/>
    <property type="match status" value="2"/>
</dbReference>
<dbReference type="GO" id="GO:0003684">
    <property type="term" value="F:damaged DNA binding"/>
    <property type="evidence" value="ECO:0007669"/>
    <property type="project" value="InterPro"/>
</dbReference>
<evidence type="ECO:0000256" key="4">
    <source>
        <dbReference type="ARBA" id="ARBA00022737"/>
    </source>
</evidence>
<dbReference type="EMBL" id="LR902934">
    <property type="protein sequence ID" value="CAD7251275.1"/>
    <property type="molecule type" value="Genomic_DNA"/>
</dbReference>
<keyword evidence="6" id="KW-0689">Ribosomal protein</keyword>
<dbReference type="PROSITE" id="PS50172">
    <property type="entry name" value="BRCT"/>
    <property type="match status" value="2"/>
</dbReference>
<keyword evidence="11" id="KW-0687">Ribonucleoprotein</keyword>
<evidence type="ECO:0000256" key="7">
    <source>
        <dbReference type="ARBA" id="ARBA00022989"/>
    </source>
</evidence>
<sequence>MAPLNIQKIVSLSSEDPNFPAENLLKSDSFKKWRCKEPGEKQASVILQLDKSSQIHAIDIGNENSAFIEVQVGHSDSSADGYQVILVTSSFMTPAESRNGTNPNRVRMFGREKLSESVACQKWDRVKIVCSQPFNKHCQYGLSFVKIHGPPEEESTSRGQEGKMGEVKKIGAFKLNPVEKDAISIGSLFSRMKAKKEQPSTSTAAAIRDASSLAEVALARRDKEDTIPKLNKNSETTKNGEDKQLSHHSSAKEKRGRESSPGQRNGSSLASIQRGESNATSKKAKKHSLEADETKPSSSKKSKPDQRKKVTRPFNKLMEDVVFVISGIQNPLRAEIRQKATEMGAKYKPDWGRGCTHLVCAFLNTPKYNQVKGKGKIMKKEWIEDVYNKRCRFPWKRYALIGPDEDLSDESEPEVYAAESDEEEMDSDPYRPSVSESSKEEGQRKKHIETNVDPYDQETDDEAVNTDDELERVQKEQDKKLEKKKAMKDEEDPYGADTDTEEEKKEAVKDEDPYGADTDTEEMEQKEDVSNLDWPPLPNFFKGKVFSLLGKIDGDLEKRVKRYIIAYGGKLEPQFTKNALKVKKDIDFVKPEWILQCHSKQRVVDHQPYVIEQEEDETMVVFRPDPCGIICLFVTYAAVFYADYVIMRWVVLDTMANSLWGTFNALLFNTLAFLAIMSHVRAVFSDPGVVPLPKSKVDFSDLHSGGDQQKQMREDWTVCVRCETYRPPRAHHCRICRRCVRRMDHHCPWINNCVGEWNQKYFIQFLIWIGLLALHALILIILSLAYPCEACEKEPMVVKQSRVIHSVILVLESLLFGMFVIAIMVDQFSAIMSDETAVEQVQKAGPYRPRKPAMALLSEVAAEEEPDKLYKMVEVEVQGHDPAVLRSYETYSLMAAKHLNIPVKQTFEKHYHHYQRNVLKSIHIFKKHQVHYEVRTYYRVLQFQHLTGSTADTFLEYIQRNLPEGVMMKHAVEKLPEHISQAPS</sequence>
<feature type="compositionally biased region" description="Basic and acidic residues" evidence="12">
    <location>
        <begin position="471"/>
        <end position="481"/>
    </location>
</feature>
<dbReference type="FunFam" id="3.40.50.10190:FF:000008">
    <property type="entry name" value="X-ray repair cross complementing 1"/>
    <property type="match status" value="1"/>
</dbReference>
<dbReference type="PANTHER" id="PTHR11370:SF5">
    <property type="entry name" value="DNA REPAIR PROTEIN XRCC1"/>
    <property type="match status" value="1"/>
</dbReference>
<dbReference type="InterPro" id="IPR036420">
    <property type="entry name" value="BRCT_dom_sf"/>
</dbReference>
<dbReference type="GO" id="GO:0005840">
    <property type="term" value="C:ribosome"/>
    <property type="evidence" value="ECO:0007669"/>
    <property type="project" value="UniProtKB-KW"/>
</dbReference>
<accession>A0A7R9ABT3</accession>
<dbReference type="InterPro" id="IPR036838">
    <property type="entry name" value="Ribosomal_uS10_dom_sf"/>
</dbReference>
<comment type="subcellular location">
    <subcellularLocation>
        <location evidence="2">Membrane</location>
        <topology evidence="2">Multi-pass membrane protein</topology>
    </subcellularLocation>
    <subcellularLocation>
        <location evidence="1">Nucleus</location>
    </subcellularLocation>
</comment>
<dbReference type="FunFam" id="2.60.120.260:FF:000025">
    <property type="entry name" value="DNA repair protein XRCC1 isoform X1"/>
    <property type="match status" value="1"/>
</dbReference>
<dbReference type="Pfam" id="PF00338">
    <property type="entry name" value="Ribosomal_S10"/>
    <property type="match status" value="1"/>
</dbReference>
<evidence type="ECO:0000259" key="14">
    <source>
        <dbReference type="PROSITE" id="PS50172"/>
    </source>
</evidence>
<evidence type="ECO:0000256" key="3">
    <source>
        <dbReference type="ARBA" id="ARBA00022692"/>
    </source>
</evidence>
<dbReference type="InterPro" id="IPR001357">
    <property type="entry name" value="BRCT_dom"/>
</dbReference>
<evidence type="ECO:0000256" key="2">
    <source>
        <dbReference type="ARBA" id="ARBA00004141"/>
    </source>
</evidence>
<dbReference type="Gene3D" id="3.30.70.600">
    <property type="entry name" value="Ribosomal protein S10 domain"/>
    <property type="match status" value="1"/>
</dbReference>
<dbReference type="PROSITE" id="PS50216">
    <property type="entry name" value="DHHC"/>
    <property type="match status" value="1"/>
</dbReference>
<feature type="compositionally biased region" description="Basic and acidic residues" evidence="12">
    <location>
        <begin position="502"/>
        <end position="512"/>
    </location>
</feature>
<evidence type="ECO:0000313" key="16">
    <source>
        <dbReference type="Proteomes" id="UP000677054"/>
    </source>
</evidence>
<keyword evidence="8 13" id="KW-0472">Membrane</keyword>
<feature type="compositionally biased region" description="Acidic residues" evidence="12">
    <location>
        <begin position="489"/>
        <end position="501"/>
    </location>
</feature>
<dbReference type="InterPro" id="IPR027486">
    <property type="entry name" value="Ribosomal_uS10_dom"/>
</dbReference>
<evidence type="ECO:0000256" key="12">
    <source>
        <dbReference type="SAM" id="MobiDB-lite"/>
    </source>
</evidence>
<organism evidence="15">
    <name type="scientific">Darwinula stevensoni</name>
    <dbReference type="NCBI Taxonomy" id="69355"/>
    <lineage>
        <taxon>Eukaryota</taxon>
        <taxon>Metazoa</taxon>
        <taxon>Ecdysozoa</taxon>
        <taxon>Arthropoda</taxon>
        <taxon>Crustacea</taxon>
        <taxon>Oligostraca</taxon>
        <taxon>Ostracoda</taxon>
        <taxon>Podocopa</taxon>
        <taxon>Podocopida</taxon>
        <taxon>Darwinulocopina</taxon>
        <taxon>Darwinuloidea</taxon>
        <taxon>Darwinulidae</taxon>
        <taxon>Darwinula</taxon>
    </lineage>
</organism>
<feature type="transmembrane region" description="Helical" evidence="13">
    <location>
        <begin position="765"/>
        <end position="786"/>
    </location>
</feature>
<dbReference type="AlphaFoldDB" id="A0A7R9ABT3"/>
<reference evidence="15" key="1">
    <citation type="submission" date="2020-11" db="EMBL/GenBank/DDBJ databases">
        <authorList>
            <person name="Tran Van P."/>
        </authorList>
    </citation>
    <scope>NUCLEOTIDE SEQUENCE</scope>
</reference>